<sequence>MSKGLNAHKEGKKKPMKTAQEKRMAKRQKKAGPALLGTHGQQS</sequence>
<dbReference type="PATRIC" id="fig|1301098.3.peg.1711"/>
<dbReference type="STRING" id="1301098.PKB_1718"/>
<keyword evidence="3" id="KW-1185">Reference proteome</keyword>
<gene>
    <name evidence="2" type="ORF">PKB_1718</name>
</gene>
<dbReference type="RefSeq" id="WP_269090902.1">
    <property type="nucleotide sequence ID" value="NZ_HG322950.1"/>
</dbReference>
<accession>A0A024HDX9</accession>
<dbReference type="KEGG" id="pkc:PKB_1718"/>
<reference evidence="2 3" key="2">
    <citation type="submission" date="2014-05" db="EMBL/GenBank/DDBJ databases">
        <title>Genome sequence of the 3-chlorobenzoate degrading bacterium Pseudomonas knackmussii B13 shows multiple evidence for horizontal gene transfer.</title>
        <authorList>
            <person name="Miyazaki R."/>
            <person name="Bertelli C."/>
            <person name="Falquet L."/>
            <person name="Robinson-Rechavi M."/>
            <person name="Gharib W."/>
            <person name="Roy S."/>
            <person name="Van der Meer J.R."/>
        </authorList>
    </citation>
    <scope>NUCLEOTIDE SEQUENCE [LARGE SCALE GENOMIC DNA]</scope>
    <source>
        <strain evidence="2 3">B13</strain>
    </source>
</reference>
<protein>
    <submittedName>
        <fullName evidence="2">Uncharacterized protein</fullName>
    </submittedName>
</protein>
<organism evidence="2 3">
    <name type="scientific">Pseudomonas knackmussii (strain DSM 6978 / CCUG 54928 / LMG 23759 / B13)</name>
    <dbReference type="NCBI Taxonomy" id="1301098"/>
    <lineage>
        <taxon>Bacteria</taxon>
        <taxon>Pseudomonadati</taxon>
        <taxon>Pseudomonadota</taxon>
        <taxon>Gammaproteobacteria</taxon>
        <taxon>Pseudomonadales</taxon>
        <taxon>Pseudomonadaceae</taxon>
        <taxon>Pseudomonas</taxon>
    </lineage>
</organism>
<dbReference type="Proteomes" id="UP000025241">
    <property type="component" value="Chromosome I"/>
</dbReference>
<dbReference type="EMBL" id="HG322950">
    <property type="protein sequence ID" value="CDF83076.1"/>
    <property type="molecule type" value="Genomic_DNA"/>
</dbReference>
<dbReference type="AlphaFoldDB" id="A0A024HDX9"/>
<name>A0A024HDX9_PSEKB</name>
<feature type="region of interest" description="Disordered" evidence="1">
    <location>
        <begin position="1"/>
        <end position="43"/>
    </location>
</feature>
<evidence type="ECO:0000313" key="3">
    <source>
        <dbReference type="Proteomes" id="UP000025241"/>
    </source>
</evidence>
<reference evidence="2 3" key="1">
    <citation type="submission" date="2013-03" db="EMBL/GenBank/DDBJ databases">
        <authorList>
            <person name="Linke B."/>
        </authorList>
    </citation>
    <scope>NUCLEOTIDE SEQUENCE [LARGE SCALE GENOMIC DNA]</scope>
    <source>
        <strain evidence="2 3">B13</strain>
    </source>
</reference>
<proteinExistence type="predicted"/>
<evidence type="ECO:0000313" key="2">
    <source>
        <dbReference type="EMBL" id="CDF83076.1"/>
    </source>
</evidence>
<dbReference type="HOGENOM" id="CLU_213142_0_1_6"/>
<evidence type="ECO:0000256" key="1">
    <source>
        <dbReference type="SAM" id="MobiDB-lite"/>
    </source>
</evidence>